<sequence length="135" mass="14955">MNISTIMNKNVQTIASDALVSQAMKDMNQKEIRHLVVMDGESVVGIISNRGIPINLANLTDEDDNFKMWSEIKVKDLMTPNPVIFNPGDEVVKLMQDAIDTKFGAFPIMDKGRLIGIVTVIDLLRVGLEALQSKN</sequence>
<evidence type="ECO:0000313" key="4">
    <source>
        <dbReference type="EMBL" id="BBM84384.1"/>
    </source>
</evidence>
<dbReference type="Proteomes" id="UP000326354">
    <property type="component" value="Chromosome"/>
</dbReference>
<evidence type="ECO:0000256" key="2">
    <source>
        <dbReference type="PROSITE-ProRule" id="PRU00703"/>
    </source>
</evidence>
<evidence type="ECO:0000313" key="5">
    <source>
        <dbReference type="Proteomes" id="UP000326354"/>
    </source>
</evidence>
<evidence type="ECO:0000256" key="1">
    <source>
        <dbReference type="ARBA" id="ARBA00023122"/>
    </source>
</evidence>
<dbReference type="RefSeq" id="WP_173013305.1">
    <property type="nucleotide sequence ID" value="NZ_AP019860.1"/>
</dbReference>
<dbReference type="PANTHER" id="PTHR43080:SF2">
    <property type="entry name" value="CBS DOMAIN-CONTAINING PROTEIN"/>
    <property type="match status" value="1"/>
</dbReference>
<evidence type="ECO:0000259" key="3">
    <source>
        <dbReference type="PROSITE" id="PS51371"/>
    </source>
</evidence>
<dbReference type="InterPro" id="IPR051257">
    <property type="entry name" value="Diverse_CBS-Domain"/>
</dbReference>
<keyword evidence="1 2" id="KW-0129">CBS domain</keyword>
<dbReference type="InterPro" id="IPR046342">
    <property type="entry name" value="CBS_dom_sf"/>
</dbReference>
<feature type="domain" description="CBS" evidence="3">
    <location>
        <begin position="7"/>
        <end position="62"/>
    </location>
</feature>
<dbReference type="SMART" id="SM00116">
    <property type="entry name" value="CBS"/>
    <property type="match status" value="2"/>
</dbReference>
<accession>A0A5S9IME5</accession>
<reference evidence="4 5" key="1">
    <citation type="submission" date="2019-08" db="EMBL/GenBank/DDBJ databases">
        <title>Complete genome sequence of Candidatus Uab amorphum.</title>
        <authorList>
            <person name="Shiratori T."/>
            <person name="Suzuki S."/>
            <person name="Kakizawa Y."/>
            <person name="Ishida K."/>
        </authorList>
    </citation>
    <scope>NUCLEOTIDE SEQUENCE [LARGE SCALE GENOMIC DNA]</scope>
    <source>
        <strain evidence="4 5">SRT547</strain>
    </source>
</reference>
<gene>
    <name evidence="4" type="ORF">UABAM_02743</name>
</gene>
<keyword evidence="5" id="KW-1185">Reference proteome</keyword>
<dbReference type="SUPFAM" id="SSF54631">
    <property type="entry name" value="CBS-domain pair"/>
    <property type="match status" value="1"/>
</dbReference>
<dbReference type="Pfam" id="PF00571">
    <property type="entry name" value="CBS"/>
    <property type="match status" value="2"/>
</dbReference>
<dbReference type="AlphaFoldDB" id="A0A5S9IME5"/>
<dbReference type="Gene3D" id="3.10.580.10">
    <property type="entry name" value="CBS-domain"/>
    <property type="match status" value="1"/>
</dbReference>
<dbReference type="InterPro" id="IPR000644">
    <property type="entry name" value="CBS_dom"/>
</dbReference>
<feature type="domain" description="CBS" evidence="3">
    <location>
        <begin position="78"/>
        <end position="133"/>
    </location>
</feature>
<name>A0A5S9IME5_UABAM</name>
<dbReference type="EMBL" id="AP019860">
    <property type="protein sequence ID" value="BBM84384.1"/>
    <property type="molecule type" value="Genomic_DNA"/>
</dbReference>
<dbReference type="PANTHER" id="PTHR43080">
    <property type="entry name" value="CBS DOMAIN-CONTAINING PROTEIN CBSX3, MITOCHONDRIAL"/>
    <property type="match status" value="1"/>
</dbReference>
<protein>
    <submittedName>
        <fullName evidence="4">Membrane protein</fullName>
    </submittedName>
</protein>
<dbReference type="KEGG" id="uam:UABAM_02743"/>
<organism evidence="4 5">
    <name type="scientific">Uabimicrobium amorphum</name>
    <dbReference type="NCBI Taxonomy" id="2596890"/>
    <lineage>
        <taxon>Bacteria</taxon>
        <taxon>Pseudomonadati</taxon>
        <taxon>Planctomycetota</taxon>
        <taxon>Candidatus Uabimicrobiia</taxon>
        <taxon>Candidatus Uabimicrobiales</taxon>
        <taxon>Candidatus Uabimicrobiaceae</taxon>
        <taxon>Candidatus Uabimicrobium</taxon>
    </lineage>
</organism>
<proteinExistence type="predicted"/>
<dbReference type="PROSITE" id="PS51371">
    <property type="entry name" value="CBS"/>
    <property type="match status" value="2"/>
</dbReference>